<name>A0ABW3P6B3_9SPHN</name>
<sequence>MRIMAFLAGVGAAMAAPAPAAVTGSSQWGFSTESSVEIAAGPDAVYALLAQPGRWWEGSHTYSGDAANMTIALHAGGCFCEAIPAKAGPAGTVEHARVVQAMPGQRLRLSGALGPLQGEGAVGTLDFAVTPSAGGAKVVMTYVVGGYIRGGPAAIAPLVDQVLATQLAGLKRAAERPAR</sequence>
<reference evidence="3" key="1">
    <citation type="journal article" date="2019" name="Int. J. Syst. Evol. Microbiol.">
        <title>The Global Catalogue of Microorganisms (GCM) 10K type strain sequencing project: providing services to taxonomists for standard genome sequencing and annotation.</title>
        <authorList>
            <consortium name="The Broad Institute Genomics Platform"/>
            <consortium name="The Broad Institute Genome Sequencing Center for Infectious Disease"/>
            <person name="Wu L."/>
            <person name="Ma J."/>
        </authorList>
    </citation>
    <scope>NUCLEOTIDE SEQUENCE [LARGE SCALE GENOMIC DNA]</scope>
    <source>
        <strain evidence="3">CCUG 54329</strain>
    </source>
</reference>
<evidence type="ECO:0000313" key="2">
    <source>
        <dbReference type="EMBL" id="MFD1106868.1"/>
    </source>
</evidence>
<dbReference type="Proteomes" id="UP001597203">
    <property type="component" value="Unassembled WGS sequence"/>
</dbReference>
<proteinExistence type="predicted"/>
<organism evidence="2 3">
    <name type="scientific">Sphingobium olei</name>
    <dbReference type="NCBI Taxonomy" id="420955"/>
    <lineage>
        <taxon>Bacteria</taxon>
        <taxon>Pseudomonadati</taxon>
        <taxon>Pseudomonadota</taxon>
        <taxon>Alphaproteobacteria</taxon>
        <taxon>Sphingomonadales</taxon>
        <taxon>Sphingomonadaceae</taxon>
        <taxon>Sphingobium</taxon>
    </lineage>
</organism>
<protein>
    <submittedName>
        <fullName evidence="2">SRPBCC family protein</fullName>
    </submittedName>
</protein>
<keyword evidence="3" id="KW-1185">Reference proteome</keyword>
<dbReference type="InterPro" id="IPR019587">
    <property type="entry name" value="Polyketide_cyclase/dehydratase"/>
</dbReference>
<evidence type="ECO:0000256" key="1">
    <source>
        <dbReference type="SAM" id="SignalP"/>
    </source>
</evidence>
<dbReference type="EMBL" id="JBHTLS010000134">
    <property type="protein sequence ID" value="MFD1106868.1"/>
    <property type="molecule type" value="Genomic_DNA"/>
</dbReference>
<evidence type="ECO:0000313" key="3">
    <source>
        <dbReference type="Proteomes" id="UP001597203"/>
    </source>
</evidence>
<accession>A0ABW3P6B3</accession>
<dbReference type="RefSeq" id="WP_380913950.1">
    <property type="nucleotide sequence ID" value="NZ_JBHTLS010000134.1"/>
</dbReference>
<comment type="caution">
    <text evidence="2">The sequence shown here is derived from an EMBL/GenBank/DDBJ whole genome shotgun (WGS) entry which is preliminary data.</text>
</comment>
<dbReference type="CDD" id="cd07812">
    <property type="entry name" value="SRPBCC"/>
    <property type="match status" value="1"/>
</dbReference>
<gene>
    <name evidence="2" type="ORF">ACFQ24_18545</name>
</gene>
<keyword evidence="1" id="KW-0732">Signal</keyword>
<dbReference type="Pfam" id="PF10604">
    <property type="entry name" value="Polyketide_cyc2"/>
    <property type="match status" value="1"/>
</dbReference>
<dbReference type="SUPFAM" id="SSF55961">
    <property type="entry name" value="Bet v1-like"/>
    <property type="match status" value="1"/>
</dbReference>
<feature type="signal peptide" evidence="1">
    <location>
        <begin position="1"/>
        <end position="20"/>
    </location>
</feature>
<dbReference type="Gene3D" id="3.30.530.20">
    <property type="match status" value="1"/>
</dbReference>
<dbReference type="InterPro" id="IPR023393">
    <property type="entry name" value="START-like_dom_sf"/>
</dbReference>
<feature type="chain" id="PRO_5045890098" evidence="1">
    <location>
        <begin position="21"/>
        <end position="179"/>
    </location>
</feature>